<name>A0A0C3F1P9_PILCF</name>
<dbReference type="InParanoid" id="A0A0C3F1P9"/>
<dbReference type="OrthoDB" id="3025072at2759"/>
<sequence length="146" mass="15853">MWSFFPTRSLMLTQAINANPEAVIAVLHDPRVFLSLGPYVSEVTLDASDPSQFTITDSIPVIGSFRVKTTYKVSIEIHADGFTGSSAAGVRTKTKSNFSAKAGKDNNTTEVTQNSMVTGFLILMPFIMSTMKTAHISILDNLASKF</sequence>
<evidence type="ECO:0000313" key="2">
    <source>
        <dbReference type="Proteomes" id="UP000054166"/>
    </source>
</evidence>
<organism evidence="1 2">
    <name type="scientific">Piloderma croceum (strain F 1598)</name>
    <dbReference type="NCBI Taxonomy" id="765440"/>
    <lineage>
        <taxon>Eukaryota</taxon>
        <taxon>Fungi</taxon>
        <taxon>Dikarya</taxon>
        <taxon>Basidiomycota</taxon>
        <taxon>Agaricomycotina</taxon>
        <taxon>Agaricomycetes</taxon>
        <taxon>Agaricomycetidae</taxon>
        <taxon>Atheliales</taxon>
        <taxon>Atheliaceae</taxon>
        <taxon>Piloderma</taxon>
    </lineage>
</organism>
<keyword evidence="2" id="KW-1185">Reference proteome</keyword>
<reference evidence="1 2" key="1">
    <citation type="submission" date="2014-04" db="EMBL/GenBank/DDBJ databases">
        <authorList>
            <consortium name="DOE Joint Genome Institute"/>
            <person name="Kuo A."/>
            <person name="Tarkka M."/>
            <person name="Buscot F."/>
            <person name="Kohler A."/>
            <person name="Nagy L.G."/>
            <person name="Floudas D."/>
            <person name="Copeland A."/>
            <person name="Barry K.W."/>
            <person name="Cichocki N."/>
            <person name="Veneault-Fourrey C."/>
            <person name="LaButti K."/>
            <person name="Lindquist E.A."/>
            <person name="Lipzen A."/>
            <person name="Lundell T."/>
            <person name="Morin E."/>
            <person name="Murat C."/>
            <person name="Sun H."/>
            <person name="Tunlid A."/>
            <person name="Henrissat B."/>
            <person name="Grigoriev I.V."/>
            <person name="Hibbett D.S."/>
            <person name="Martin F."/>
            <person name="Nordberg H.P."/>
            <person name="Cantor M.N."/>
            <person name="Hua S.X."/>
        </authorList>
    </citation>
    <scope>NUCLEOTIDE SEQUENCE [LARGE SCALE GENOMIC DNA]</scope>
    <source>
        <strain evidence="1 2">F 1598</strain>
    </source>
</reference>
<dbReference type="AlphaFoldDB" id="A0A0C3F1P9"/>
<reference evidence="2" key="2">
    <citation type="submission" date="2015-01" db="EMBL/GenBank/DDBJ databases">
        <title>Evolutionary Origins and Diversification of the Mycorrhizal Mutualists.</title>
        <authorList>
            <consortium name="DOE Joint Genome Institute"/>
            <consortium name="Mycorrhizal Genomics Consortium"/>
            <person name="Kohler A."/>
            <person name="Kuo A."/>
            <person name="Nagy L.G."/>
            <person name="Floudas D."/>
            <person name="Copeland A."/>
            <person name="Barry K.W."/>
            <person name="Cichocki N."/>
            <person name="Veneault-Fourrey C."/>
            <person name="LaButti K."/>
            <person name="Lindquist E.A."/>
            <person name="Lipzen A."/>
            <person name="Lundell T."/>
            <person name="Morin E."/>
            <person name="Murat C."/>
            <person name="Riley R."/>
            <person name="Ohm R."/>
            <person name="Sun H."/>
            <person name="Tunlid A."/>
            <person name="Henrissat B."/>
            <person name="Grigoriev I.V."/>
            <person name="Hibbett D.S."/>
            <person name="Martin F."/>
        </authorList>
    </citation>
    <scope>NUCLEOTIDE SEQUENCE [LARGE SCALE GENOMIC DNA]</scope>
    <source>
        <strain evidence="2">F 1598</strain>
    </source>
</reference>
<accession>A0A0C3F1P9</accession>
<protein>
    <submittedName>
        <fullName evidence="1">Uncharacterized protein</fullName>
    </submittedName>
</protein>
<gene>
    <name evidence="1" type="ORF">PILCRDRAFT_828702</name>
</gene>
<proteinExistence type="predicted"/>
<dbReference type="Proteomes" id="UP000054166">
    <property type="component" value="Unassembled WGS sequence"/>
</dbReference>
<evidence type="ECO:0000313" key="1">
    <source>
        <dbReference type="EMBL" id="KIM73886.1"/>
    </source>
</evidence>
<dbReference type="HOGENOM" id="CLU_1626550_0_0_1"/>
<dbReference type="EMBL" id="KN833071">
    <property type="protein sequence ID" value="KIM73886.1"/>
    <property type="molecule type" value="Genomic_DNA"/>
</dbReference>
<dbReference type="STRING" id="765440.A0A0C3F1P9"/>